<dbReference type="GO" id="GO:0005829">
    <property type="term" value="C:cytosol"/>
    <property type="evidence" value="ECO:0007669"/>
    <property type="project" value="TreeGrafter"/>
</dbReference>
<evidence type="ECO:0000256" key="3">
    <source>
        <dbReference type="ARBA" id="ARBA00023163"/>
    </source>
</evidence>
<evidence type="ECO:0000256" key="1">
    <source>
        <dbReference type="ARBA" id="ARBA00023015"/>
    </source>
</evidence>
<dbReference type="SMART" id="SM00100">
    <property type="entry name" value="cNMP"/>
    <property type="match status" value="1"/>
</dbReference>
<dbReference type="InterPro" id="IPR018490">
    <property type="entry name" value="cNMP-bd_dom_sf"/>
</dbReference>
<dbReference type="InterPro" id="IPR014710">
    <property type="entry name" value="RmlC-like_jellyroll"/>
</dbReference>
<evidence type="ECO:0000313" key="5">
    <source>
        <dbReference type="EMBL" id="RFP80496.1"/>
    </source>
</evidence>
<dbReference type="GO" id="GO:0003700">
    <property type="term" value="F:DNA-binding transcription factor activity"/>
    <property type="evidence" value="ECO:0007669"/>
    <property type="project" value="TreeGrafter"/>
</dbReference>
<dbReference type="Pfam" id="PF00027">
    <property type="entry name" value="cNMP_binding"/>
    <property type="match status" value="1"/>
</dbReference>
<dbReference type="InterPro" id="IPR036388">
    <property type="entry name" value="WH-like_DNA-bd_sf"/>
</dbReference>
<dbReference type="Pfam" id="PF13545">
    <property type="entry name" value="HTH_Crp_2"/>
    <property type="match status" value="1"/>
</dbReference>
<dbReference type="AlphaFoldDB" id="A0A372EM70"/>
<feature type="domain" description="Cyclic nucleotide-binding" evidence="4">
    <location>
        <begin position="20"/>
        <end position="122"/>
    </location>
</feature>
<dbReference type="Gene3D" id="1.10.10.10">
    <property type="entry name" value="Winged helix-like DNA-binding domain superfamily/Winged helix DNA-binding domain"/>
    <property type="match status" value="1"/>
</dbReference>
<dbReference type="PANTHER" id="PTHR24567:SF68">
    <property type="entry name" value="DNA-BINDING TRANSCRIPTIONAL DUAL REGULATOR CRP"/>
    <property type="match status" value="1"/>
</dbReference>
<evidence type="ECO:0000256" key="2">
    <source>
        <dbReference type="ARBA" id="ARBA00023125"/>
    </source>
</evidence>
<dbReference type="PANTHER" id="PTHR24567">
    <property type="entry name" value="CRP FAMILY TRANSCRIPTIONAL REGULATORY PROTEIN"/>
    <property type="match status" value="1"/>
</dbReference>
<keyword evidence="3" id="KW-0804">Transcription</keyword>
<accession>A0A372EM70</accession>
<dbReference type="InterPro" id="IPR036390">
    <property type="entry name" value="WH_DNA-bd_sf"/>
</dbReference>
<keyword evidence="6" id="KW-1185">Reference proteome</keyword>
<dbReference type="SUPFAM" id="SSF51206">
    <property type="entry name" value="cAMP-binding domain-like"/>
    <property type="match status" value="1"/>
</dbReference>
<evidence type="ECO:0000313" key="6">
    <source>
        <dbReference type="Proteomes" id="UP000261931"/>
    </source>
</evidence>
<gene>
    <name evidence="5" type="ORF">DY262_06040</name>
</gene>
<dbReference type="InterPro" id="IPR050397">
    <property type="entry name" value="Env_Response_Regulators"/>
</dbReference>
<organism evidence="5 6">
    <name type="scientific">Hydrogenophaga borbori</name>
    <dbReference type="NCBI Taxonomy" id="2294117"/>
    <lineage>
        <taxon>Bacteria</taxon>
        <taxon>Pseudomonadati</taxon>
        <taxon>Pseudomonadota</taxon>
        <taxon>Betaproteobacteria</taxon>
        <taxon>Burkholderiales</taxon>
        <taxon>Comamonadaceae</taxon>
        <taxon>Hydrogenophaga</taxon>
    </lineage>
</organism>
<dbReference type="EMBL" id="QVLS01000003">
    <property type="protein sequence ID" value="RFP80496.1"/>
    <property type="molecule type" value="Genomic_DNA"/>
</dbReference>
<name>A0A372EM70_9BURK</name>
<dbReference type="CDD" id="cd00038">
    <property type="entry name" value="CAP_ED"/>
    <property type="match status" value="1"/>
</dbReference>
<dbReference type="GO" id="GO:0003677">
    <property type="term" value="F:DNA binding"/>
    <property type="evidence" value="ECO:0007669"/>
    <property type="project" value="UniProtKB-KW"/>
</dbReference>
<dbReference type="Gene3D" id="2.60.120.10">
    <property type="entry name" value="Jelly Rolls"/>
    <property type="match status" value="1"/>
</dbReference>
<proteinExistence type="predicted"/>
<sequence length="231" mass="25430">MRRPKAPPPTLDGLLAQSPWFRALPQAVQARVRGDLIEVVVPLGESLGRRGDLPGHWYGVIDGLFKWSVSSADGRSVSLGGQLGGSWFGEGTLIRQKPRNADVVALRDSRVALMPLDTFLALRDTQPAFNEFLLRQINERLHWFMGKHADHSLLDADAQVARALCGLLHPLHNPSESPQLRLSQEELASMASLSRPRCNQALSRMRAQGWIRTGYGGITLLNVDALLDMGS</sequence>
<protein>
    <submittedName>
        <fullName evidence="5">Crp/Fnr family transcriptional regulator</fullName>
    </submittedName>
</protein>
<dbReference type="InterPro" id="IPR000595">
    <property type="entry name" value="cNMP-bd_dom"/>
</dbReference>
<dbReference type="RefSeq" id="WP_116958508.1">
    <property type="nucleotide sequence ID" value="NZ_QVLS01000003.1"/>
</dbReference>
<comment type="caution">
    <text evidence="5">The sequence shown here is derived from an EMBL/GenBank/DDBJ whole genome shotgun (WGS) entry which is preliminary data.</text>
</comment>
<evidence type="ECO:0000259" key="4">
    <source>
        <dbReference type="PROSITE" id="PS50042"/>
    </source>
</evidence>
<dbReference type="Proteomes" id="UP000261931">
    <property type="component" value="Unassembled WGS sequence"/>
</dbReference>
<dbReference type="InterPro" id="IPR012318">
    <property type="entry name" value="HTH_CRP"/>
</dbReference>
<keyword evidence="2" id="KW-0238">DNA-binding</keyword>
<reference evidence="5 6" key="1">
    <citation type="submission" date="2018-08" db="EMBL/GenBank/DDBJ databases">
        <title>Hydrogenophaga sp. LA-38 isolated from sludge.</title>
        <authorList>
            <person name="Im W.-T."/>
        </authorList>
    </citation>
    <scope>NUCLEOTIDE SEQUENCE [LARGE SCALE GENOMIC DNA]</scope>
    <source>
        <strain evidence="5 6">LA-38</strain>
    </source>
</reference>
<keyword evidence="1" id="KW-0805">Transcription regulation</keyword>
<dbReference type="PROSITE" id="PS50042">
    <property type="entry name" value="CNMP_BINDING_3"/>
    <property type="match status" value="1"/>
</dbReference>
<dbReference type="SUPFAM" id="SSF46785">
    <property type="entry name" value="Winged helix' DNA-binding domain"/>
    <property type="match status" value="1"/>
</dbReference>